<evidence type="ECO:0000256" key="1">
    <source>
        <dbReference type="ARBA" id="ARBA00022690"/>
    </source>
</evidence>
<dbReference type="PANTHER" id="PTHR47364">
    <property type="entry name" value="CYSTEINE PROTEINASE INHIBITOR 5"/>
    <property type="match status" value="1"/>
</dbReference>
<keyword evidence="3" id="KW-0732">Signal</keyword>
<dbReference type="Pfam" id="PF16845">
    <property type="entry name" value="SQAPI"/>
    <property type="match status" value="1"/>
</dbReference>
<dbReference type="Proteomes" id="UP001457282">
    <property type="component" value="Unassembled WGS sequence"/>
</dbReference>
<protein>
    <recommendedName>
        <fullName evidence="4">Cystatin domain-containing protein</fullName>
    </recommendedName>
</protein>
<feature type="chain" id="PRO_5043407851" description="Cystatin domain-containing protein" evidence="3">
    <location>
        <begin position="27"/>
        <end position="123"/>
    </location>
</feature>
<dbReference type="AlphaFoldDB" id="A0AAW1W5L6"/>
<reference evidence="5 6" key="1">
    <citation type="journal article" date="2023" name="G3 (Bethesda)">
        <title>A chromosome-length genome assembly and annotation of blackberry (Rubus argutus, cv. 'Hillquist').</title>
        <authorList>
            <person name="Bruna T."/>
            <person name="Aryal R."/>
            <person name="Dudchenko O."/>
            <person name="Sargent D.J."/>
            <person name="Mead D."/>
            <person name="Buti M."/>
            <person name="Cavallini A."/>
            <person name="Hytonen T."/>
            <person name="Andres J."/>
            <person name="Pham M."/>
            <person name="Weisz D."/>
            <person name="Mascagni F."/>
            <person name="Usai G."/>
            <person name="Natali L."/>
            <person name="Bassil N."/>
            <person name="Fernandez G.E."/>
            <person name="Lomsadze A."/>
            <person name="Armour M."/>
            <person name="Olukolu B."/>
            <person name="Poorten T."/>
            <person name="Britton C."/>
            <person name="Davik J."/>
            <person name="Ashrafi H."/>
            <person name="Aiden E.L."/>
            <person name="Borodovsky M."/>
            <person name="Worthington M."/>
        </authorList>
    </citation>
    <scope>NUCLEOTIDE SEQUENCE [LARGE SCALE GENOMIC DNA]</scope>
    <source>
        <strain evidence="5">PI 553951</strain>
    </source>
</reference>
<dbReference type="GO" id="GO:0004869">
    <property type="term" value="F:cysteine-type endopeptidase inhibitor activity"/>
    <property type="evidence" value="ECO:0007669"/>
    <property type="project" value="UniProtKB-KW"/>
</dbReference>
<gene>
    <name evidence="5" type="ORF">M0R45_028413</name>
</gene>
<dbReference type="InterPro" id="IPR046350">
    <property type="entry name" value="Cystatin_sf"/>
</dbReference>
<sequence>MVTMRRHYYLLLATLAVLLSISAAAAAPRGPATGGWEPIENINDPHVKEIAEFAVSEYNKKSNKKLAFQSVVKGETQVVAGQNYRLVIAVKGDNSLAVKYEAVVWERVWLHSKILTSFKQVNM</sequence>
<dbReference type="SUPFAM" id="SSF54403">
    <property type="entry name" value="Cystatin/monellin"/>
    <property type="match status" value="1"/>
</dbReference>
<feature type="domain" description="Cystatin" evidence="4">
    <location>
        <begin position="31"/>
        <end position="121"/>
    </location>
</feature>
<dbReference type="CDD" id="cd00042">
    <property type="entry name" value="CY"/>
    <property type="match status" value="1"/>
</dbReference>
<keyword evidence="2" id="KW-0789">Thiol protease inhibitor</keyword>
<feature type="signal peptide" evidence="3">
    <location>
        <begin position="1"/>
        <end position="26"/>
    </location>
</feature>
<dbReference type="InterPro" id="IPR000010">
    <property type="entry name" value="Cystatin_dom"/>
</dbReference>
<name>A0AAW1W5L6_RUBAR</name>
<evidence type="ECO:0000256" key="3">
    <source>
        <dbReference type="SAM" id="SignalP"/>
    </source>
</evidence>
<evidence type="ECO:0000313" key="5">
    <source>
        <dbReference type="EMBL" id="KAK9919838.1"/>
    </source>
</evidence>
<dbReference type="PANTHER" id="PTHR47364:SF2">
    <property type="entry name" value="CYSTEINE PROTEINASE INHIBITOR 5"/>
    <property type="match status" value="1"/>
</dbReference>
<keyword evidence="1" id="KW-0646">Protease inhibitor</keyword>
<proteinExistence type="predicted"/>
<comment type="caution">
    <text evidence="5">The sequence shown here is derived from an EMBL/GenBank/DDBJ whole genome shotgun (WGS) entry which is preliminary data.</text>
</comment>
<evidence type="ECO:0000313" key="6">
    <source>
        <dbReference type="Proteomes" id="UP001457282"/>
    </source>
</evidence>
<accession>A0AAW1W5L6</accession>
<dbReference type="Gene3D" id="3.10.450.10">
    <property type="match status" value="1"/>
</dbReference>
<dbReference type="EMBL" id="JBEDUW010000006">
    <property type="protein sequence ID" value="KAK9919838.1"/>
    <property type="molecule type" value="Genomic_DNA"/>
</dbReference>
<evidence type="ECO:0000259" key="4">
    <source>
        <dbReference type="SMART" id="SM00043"/>
    </source>
</evidence>
<evidence type="ECO:0000256" key="2">
    <source>
        <dbReference type="ARBA" id="ARBA00022704"/>
    </source>
</evidence>
<dbReference type="SMART" id="SM00043">
    <property type="entry name" value="CY"/>
    <property type="match status" value="1"/>
</dbReference>
<organism evidence="5 6">
    <name type="scientific">Rubus argutus</name>
    <name type="common">Southern blackberry</name>
    <dbReference type="NCBI Taxonomy" id="59490"/>
    <lineage>
        <taxon>Eukaryota</taxon>
        <taxon>Viridiplantae</taxon>
        <taxon>Streptophyta</taxon>
        <taxon>Embryophyta</taxon>
        <taxon>Tracheophyta</taxon>
        <taxon>Spermatophyta</taxon>
        <taxon>Magnoliopsida</taxon>
        <taxon>eudicotyledons</taxon>
        <taxon>Gunneridae</taxon>
        <taxon>Pentapetalae</taxon>
        <taxon>rosids</taxon>
        <taxon>fabids</taxon>
        <taxon>Rosales</taxon>
        <taxon>Rosaceae</taxon>
        <taxon>Rosoideae</taxon>
        <taxon>Rosoideae incertae sedis</taxon>
        <taxon>Rubus</taxon>
    </lineage>
</organism>
<keyword evidence="6" id="KW-1185">Reference proteome</keyword>